<dbReference type="Pfam" id="PF00990">
    <property type="entry name" value="GGDEF"/>
    <property type="match status" value="1"/>
</dbReference>
<dbReference type="KEGG" id="mmec:FIU01_10980"/>
<dbReference type="Gene3D" id="3.40.190.10">
    <property type="entry name" value="Periplasmic binding protein-like II"/>
    <property type="match status" value="2"/>
</dbReference>
<dbReference type="OrthoDB" id="8553030at2"/>
<dbReference type="CDD" id="cd01007">
    <property type="entry name" value="PBP2_BvgS_HisK_like"/>
    <property type="match status" value="1"/>
</dbReference>
<dbReference type="SUPFAM" id="SSF55073">
    <property type="entry name" value="Nucleotide cyclase"/>
    <property type="match status" value="1"/>
</dbReference>
<dbReference type="SUPFAM" id="SSF141868">
    <property type="entry name" value="EAL domain-like"/>
    <property type="match status" value="1"/>
</dbReference>
<dbReference type="PROSITE" id="PS50883">
    <property type="entry name" value="EAL"/>
    <property type="match status" value="1"/>
</dbReference>
<organism evidence="3 4">
    <name type="scientific">Methylophilus medardicus</name>
    <dbReference type="NCBI Taxonomy" id="2588534"/>
    <lineage>
        <taxon>Bacteria</taxon>
        <taxon>Pseudomonadati</taxon>
        <taxon>Pseudomonadota</taxon>
        <taxon>Betaproteobacteria</taxon>
        <taxon>Nitrosomonadales</taxon>
        <taxon>Methylophilaceae</taxon>
        <taxon>Methylophilus</taxon>
    </lineage>
</organism>
<sequence length="733" mass="81831">MIKPGLLFLCTHLLWMCLGISVNAQEIVVNRLDVINNSSQLSLSAQEIDWIKQHQSVRVAVKNGWMPIEFQLENQKHKGVSIQYLEMVSKATGLQFKIVDYHDNMTTNEASLITGIRGKSIPAGFSPLAVPYLDTVNAIYVASHHELYASEITLDQLSGKTVAVFRNGVLPDKLKALVPGIKIKLVDIADEAFEYLDAGMVDAYIGNELVLDYHLDFHKITSIRKGGVTPITSKTFMAVSEGDPILRSILHKATLQIGTNPPEILENWGRSPENPLKKYLLSALSFFSVLLLIQLFKLYQTNKKQAVAAQQAIWFQANHDFLTKLPNRFQLKSQLDQALQAAVQQSQAVGVMIIDLDNFKEINDTAGHAIGDEVLIQVAARIQSVIAPPNLTTRFGGDEFLIVIQQSADAAHLTALSTQLLAAMAAPFIIQQKSFVVSISIGVALFPEHSQRAEDLIMFADQALYQAKRTGKNKFMLFDERIHDVFSKKTQLSNELRSAIEKHQLRLQYQPIFNLSDLSCEKVEALLRWHHPALGQISPETFIKVAEENGFIIDLGEWVFEQILRDFAEIRQQFGAVEICINISPLQFSQPAPIHQFIAQLATLGITGTHFCFEITEGLLLEPSSQVIDILNILHAQGIKLAIDDFGTGYSSLAYLNKFKIDYVKIDKSFINGITENLNDQALCKTIIFMGNQLHIKLIAEGVETQDQETLLKEMGCQYSQGFYRARPASLTG</sequence>
<dbReference type="CDD" id="cd01948">
    <property type="entry name" value="EAL"/>
    <property type="match status" value="1"/>
</dbReference>
<gene>
    <name evidence="3" type="ORF">FIU01_10980</name>
</gene>
<proteinExistence type="predicted"/>
<dbReference type="AlphaFoldDB" id="A0A5B8CUR3"/>
<feature type="domain" description="EAL" evidence="1">
    <location>
        <begin position="489"/>
        <end position="733"/>
    </location>
</feature>
<dbReference type="SMART" id="SM00062">
    <property type="entry name" value="PBPb"/>
    <property type="match status" value="1"/>
</dbReference>
<dbReference type="InterPro" id="IPR000160">
    <property type="entry name" value="GGDEF_dom"/>
</dbReference>
<dbReference type="PANTHER" id="PTHR33121:SF79">
    <property type="entry name" value="CYCLIC DI-GMP PHOSPHODIESTERASE PDED-RELATED"/>
    <property type="match status" value="1"/>
</dbReference>
<dbReference type="InterPro" id="IPR001638">
    <property type="entry name" value="Solute-binding_3/MltF_N"/>
</dbReference>
<dbReference type="InterPro" id="IPR029787">
    <property type="entry name" value="Nucleotide_cyclase"/>
</dbReference>
<dbReference type="InterPro" id="IPR050706">
    <property type="entry name" value="Cyclic-di-GMP_PDE-like"/>
</dbReference>
<evidence type="ECO:0000313" key="4">
    <source>
        <dbReference type="Proteomes" id="UP000311008"/>
    </source>
</evidence>
<protein>
    <submittedName>
        <fullName evidence="3">EAL domain-containing protein</fullName>
    </submittedName>
</protein>
<dbReference type="Gene3D" id="3.20.20.450">
    <property type="entry name" value="EAL domain"/>
    <property type="match status" value="1"/>
</dbReference>
<dbReference type="InterPro" id="IPR035919">
    <property type="entry name" value="EAL_sf"/>
</dbReference>
<dbReference type="Gene3D" id="3.30.70.270">
    <property type="match status" value="1"/>
</dbReference>
<evidence type="ECO:0000313" key="3">
    <source>
        <dbReference type="EMBL" id="QDC44989.1"/>
    </source>
</evidence>
<dbReference type="PROSITE" id="PS50887">
    <property type="entry name" value="GGDEF"/>
    <property type="match status" value="1"/>
</dbReference>
<name>A0A5B8CUR3_9PROT</name>
<dbReference type="GO" id="GO:0071111">
    <property type="term" value="F:cyclic-guanylate-specific phosphodiesterase activity"/>
    <property type="evidence" value="ECO:0007669"/>
    <property type="project" value="InterPro"/>
</dbReference>
<dbReference type="SUPFAM" id="SSF53850">
    <property type="entry name" value="Periplasmic binding protein-like II"/>
    <property type="match status" value="1"/>
</dbReference>
<dbReference type="Proteomes" id="UP000311008">
    <property type="component" value="Chromosome"/>
</dbReference>
<dbReference type="FunFam" id="3.30.70.270:FF:000001">
    <property type="entry name" value="Diguanylate cyclase domain protein"/>
    <property type="match status" value="1"/>
</dbReference>
<feature type="domain" description="GGDEF" evidence="2">
    <location>
        <begin position="347"/>
        <end position="480"/>
    </location>
</feature>
<dbReference type="PANTHER" id="PTHR33121">
    <property type="entry name" value="CYCLIC DI-GMP PHOSPHODIESTERASE PDEF"/>
    <property type="match status" value="1"/>
</dbReference>
<accession>A0A5B8CUR3</accession>
<dbReference type="SMART" id="SM00267">
    <property type="entry name" value="GGDEF"/>
    <property type="match status" value="1"/>
</dbReference>
<reference evidence="4" key="1">
    <citation type="journal article" date="2019" name="ISME J.">
        <title>Evolution in action: habitat transition from sediment to the pelagial leads to genome streamlining in Methylophilaceae.</title>
        <authorList>
            <person name="Salcher M."/>
            <person name="Schaefle D."/>
            <person name="Kaspar M."/>
            <person name="Neuenschwander S.M."/>
            <person name="Ghai R."/>
        </authorList>
    </citation>
    <scope>NUCLEOTIDE SEQUENCE [LARGE SCALE GENOMIC DNA]</scope>
    <source>
        <strain evidence="4">MMS-M-51</strain>
    </source>
</reference>
<dbReference type="SMART" id="SM00052">
    <property type="entry name" value="EAL"/>
    <property type="match status" value="1"/>
</dbReference>
<dbReference type="InterPro" id="IPR043128">
    <property type="entry name" value="Rev_trsase/Diguanyl_cyclase"/>
</dbReference>
<dbReference type="EMBL" id="CP040946">
    <property type="protein sequence ID" value="QDC44989.1"/>
    <property type="molecule type" value="Genomic_DNA"/>
</dbReference>
<dbReference type="Pfam" id="PF00563">
    <property type="entry name" value="EAL"/>
    <property type="match status" value="1"/>
</dbReference>
<dbReference type="InterPro" id="IPR001633">
    <property type="entry name" value="EAL_dom"/>
</dbReference>
<evidence type="ECO:0000259" key="2">
    <source>
        <dbReference type="PROSITE" id="PS50887"/>
    </source>
</evidence>
<keyword evidence="4" id="KW-1185">Reference proteome</keyword>
<evidence type="ECO:0000259" key="1">
    <source>
        <dbReference type="PROSITE" id="PS50883"/>
    </source>
</evidence>
<dbReference type="NCBIfam" id="TIGR00254">
    <property type="entry name" value="GGDEF"/>
    <property type="match status" value="1"/>
</dbReference>
<dbReference type="CDD" id="cd01949">
    <property type="entry name" value="GGDEF"/>
    <property type="match status" value="1"/>
</dbReference>